<accession>A0A0L7L4B4</accession>
<dbReference type="Proteomes" id="UP000037510">
    <property type="component" value="Unassembled WGS sequence"/>
</dbReference>
<evidence type="ECO:0000313" key="3">
    <source>
        <dbReference type="Proteomes" id="UP000037510"/>
    </source>
</evidence>
<feature type="region of interest" description="Disordered" evidence="1">
    <location>
        <begin position="127"/>
        <end position="240"/>
    </location>
</feature>
<sequence length="265" mass="29558">MEATKLVEPIVSIGIKNTQEPKTTDINLIDPVPTLKTPEPEIKQEVPFSWNAIPEIPQAEQTPELEDAFKPTLLEAPDTTTPWRKNLRAEPADEKVKSATLGIPMPAYKPDDEKTAIKEEKVEAAEVKKAKVTSVKKKAEELPEIPDYERPALEVYEPNDFTPTIREKPEKDRPIPQVPEINAPDEKQLTAPKIEVSRERSPKPDTPRKPSLGLGGGPVRRGSLIPPPEEMGRRPSLIISDEVTKLRPGEVLDEKKVRSTGPDQF</sequence>
<proteinExistence type="predicted"/>
<name>A0A0L7L4B4_OPEBR</name>
<feature type="compositionally biased region" description="Basic and acidic residues" evidence="1">
    <location>
        <begin position="87"/>
        <end position="97"/>
    </location>
</feature>
<feature type="compositionally biased region" description="Basic and acidic residues" evidence="1">
    <location>
        <begin position="165"/>
        <end position="174"/>
    </location>
</feature>
<feature type="compositionally biased region" description="Basic and acidic residues" evidence="1">
    <location>
        <begin position="195"/>
        <end position="208"/>
    </location>
</feature>
<feature type="compositionally biased region" description="Basic and acidic residues" evidence="1">
    <location>
        <begin position="137"/>
        <end position="152"/>
    </location>
</feature>
<gene>
    <name evidence="2" type="ORF">OBRU01_15826</name>
</gene>
<reference evidence="2 3" key="1">
    <citation type="journal article" date="2015" name="Genome Biol. Evol.">
        <title>The genome of winter moth (Operophtera brumata) provides a genomic perspective on sexual dimorphism and phenology.</title>
        <authorList>
            <person name="Derks M.F."/>
            <person name="Smit S."/>
            <person name="Salis L."/>
            <person name="Schijlen E."/>
            <person name="Bossers A."/>
            <person name="Mateman C."/>
            <person name="Pijl A.S."/>
            <person name="de Ridder D."/>
            <person name="Groenen M.A."/>
            <person name="Visser M.E."/>
            <person name="Megens H.J."/>
        </authorList>
    </citation>
    <scope>NUCLEOTIDE SEQUENCE [LARGE SCALE GENOMIC DNA]</scope>
    <source>
        <strain evidence="2">WM2013NL</strain>
        <tissue evidence="2">Head and thorax</tissue>
    </source>
</reference>
<dbReference type="AlphaFoldDB" id="A0A0L7L4B4"/>
<keyword evidence="3" id="KW-1185">Reference proteome</keyword>
<dbReference type="STRING" id="104452.A0A0L7L4B4"/>
<dbReference type="EMBL" id="JTDY01003112">
    <property type="protein sequence ID" value="KOB70129.1"/>
    <property type="molecule type" value="Genomic_DNA"/>
</dbReference>
<comment type="caution">
    <text evidence="2">The sequence shown here is derived from an EMBL/GenBank/DDBJ whole genome shotgun (WGS) entry which is preliminary data.</text>
</comment>
<organism evidence="2 3">
    <name type="scientific">Operophtera brumata</name>
    <name type="common">Winter moth</name>
    <name type="synonym">Phalaena brumata</name>
    <dbReference type="NCBI Taxonomy" id="104452"/>
    <lineage>
        <taxon>Eukaryota</taxon>
        <taxon>Metazoa</taxon>
        <taxon>Ecdysozoa</taxon>
        <taxon>Arthropoda</taxon>
        <taxon>Hexapoda</taxon>
        <taxon>Insecta</taxon>
        <taxon>Pterygota</taxon>
        <taxon>Neoptera</taxon>
        <taxon>Endopterygota</taxon>
        <taxon>Lepidoptera</taxon>
        <taxon>Glossata</taxon>
        <taxon>Ditrysia</taxon>
        <taxon>Geometroidea</taxon>
        <taxon>Geometridae</taxon>
        <taxon>Larentiinae</taxon>
        <taxon>Operophtera</taxon>
    </lineage>
</organism>
<feature type="region of interest" description="Disordered" evidence="1">
    <location>
        <begin position="74"/>
        <end position="114"/>
    </location>
</feature>
<evidence type="ECO:0000256" key="1">
    <source>
        <dbReference type="SAM" id="MobiDB-lite"/>
    </source>
</evidence>
<protein>
    <submittedName>
        <fullName evidence="2">Titin</fullName>
    </submittedName>
</protein>
<evidence type="ECO:0000313" key="2">
    <source>
        <dbReference type="EMBL" id="KOB70129.1"/>
    </source>
</evidence>